<organism evidence="2 3">
    <name type="scientific">Streptomyces anatolicus</name>
    <dbReference type="NCBI Taxonomy" id="2675858"/>
    <lineage>
        <taxon>Bacteria</taxon>
        <taxon>Bacillati</taxon>
        <taxon>Actinomycetota</taxon>
        <taxon>Actinomycetes</taxon>
        <taxon>Kitasatosporales</taxon>
        <taxon>Streptomycetaceae</taxon>
        <taxon>Streptomyces</taxon>
    </lineage>
</organism>
<comment type="caution">
    <text evidence="2">The sequence shown here is derived from an EMBL/GenBank/DDBJ whole genome shotgun (WGS) entry which is preliminary data.</text>
</comment>
<sequence>MSHHRTALVLRAGACTLLGATAAAATSPYWPAAITTAYTAAFLAWCGRREAACARRERVMAQRAEMAARPVPCCLLWQMSEGGDHGADCHLRPELVEGISRGWAALDAACCLASWESRGAQHDTTHCTRKGQTA</sequence>
<dbReference type="Proteomes" id="UP001197114">
    <property type="component" value="Unassembled WGS sequence"/>
</dbReference>
<accession>A0ABS6YGV5</accession>
<dbReference type="RefSeq" id="WP_219686810.1">
    <property type="nucleotide sequence ID" value="NZ_WMBF01000006.1"/>
</dbReference>
<reference evidence="2 3" key="1">
    <citation type="submission" date="2019-11" db="EMBL/GenBank/DDBJ databases">
        <authorList>
            <person name="Ay H."/>
        </authorList>
    </citation>
    <scope>NUCLEOTIDE SEQUENCE [LARGE SCALE GENOMIC DNA]</scope>
    <source>
        <strain evidence="2 3">BG9H</strain>
    </source>
</reference>
<keyword evidence="1" id="KW-0732">Signal</keyword>
<dbReference type="EMBL" id="WMBF01000006">
    <property type="protein sequence ID" value="MBW5420309.1"/>
    <property type="molecule type" value="Genomic_DNA"/>
</dbReference>
<evidence type="ECO:0000313" key="2">
    <source>
        <dbReference type="EMBL" id="MBW5420309.1"/>
    </source>
</evidence>
<name>A0ABS6YGV5_9ACTN</name>
<gene>
    <name evidence="2" type="ORF">GKQ77_01820</name>
</gene>
<keyword evidence="3" id="KW-1185">Reference proteome</keyword>
<feature type="signal peptide" evidence="1">
    <location>
        <begin position="1"/>
        <end position="25"/>
    </location>
</feature>
<proteinExistence type="predicted"/>
<feature type="chain" id="PRO_5045876113" evidence="1">
    <location>
        <begin position="26"/>
        <end position="134"/>
    </location>
</feature>
<evidence type="ECO:0000256" key="1">
    <source>
        <dbReference type="SAM" id="SignalP"/>
    </source>
</evidence>
<protein>
    <submittedName>
        <fullName evidence="2">Uncharacterized protein</fullName>
    </submittedName>
</protein>
<evidence type="ECO:0000313" key="3">
    <source>
        <dbReference type="Proteomes" id="UP001197114"/>
    </source>
</evidence>